<feature type="region of interest" description="Disordered" evidence="1">
    <location>
        <begin position="1"/>
        <end position="25"/>
    </location>
</feature>
<dbReference type="Proteomes" id="UP000714275">
    <property type="component" value="Unassembled WGS sequence"/>
</dbReference>
<keyword evidence="3" id="KW-1185">Reference proteome</keyword>
<gene>
    <name evidence="2" type="ORF">EV702DRAFT_607413</name>
</gene>
<dbReference type="AlphaFoldDB" id="A0A9P7A4X0"/>
<accession>A0A9P7A4X0</accession>
<organism evidence="2 3">
    <name type="scientific">Suillus placidus</name>
    <dbReference type="NCBI Taxonomy" id="48579"/>
    <lineage>
        <taxon>Eukaryota</taxon>
        <taxon>Fungi</taxon>
        <taxon>Dikarya</taxon>
        <taxon>Basidiomycota</taxon>
        <taxon>Agaricomycotina</taxon>
        <taxon>Agaricomycetes</taxon>
        <taxon>Agaricomycetidae</taxon>
        <taxon>Boletales</taxon>
        <taxon>Suillineae</taxon>
        <taxon>Suillaceae</taxon>
        <taxon>Suillus</taxon>
    </lineage>
</organism>
<sequence length="92" mass="10116">MSNISQIQPTVPPPVQTTSSEPGEKDANFLVLRQLNKRARVRLSQESINLSPIPGRASLFAVANSRGWFAAVARDSNSGTSMYQYRTSRNHG</sequence>
<proteinExistence type="predicted"/>
<reference evidence="2" key="1">
    <citation type="journal article" date="2020" name="New Phytol.">
        <title>Comparative genomics reveals dynamic genome evolution in host specialist ectomycorrhizal fungi.</title>
        <authorList>
            <person name="Lofgren L.A."/>
            <person name="Nguyen N.H."/>
            <person name="Vilgalys R."/>
            <person name="Ruytinx J."/>
            <person name="Liao H.L."/>
            <person name="Branco S."/>
            <person name="Kuo A."/>
            <person name="LaButti K."/>
            <person name="Lipzen A."/>
            <person name="Andreopoulos W."/>
            <person name="Pangilinan J."/>
            <person name="Riley R."/>
            <person name="Hundley H."/>
            <person name="Na H."/>
            <person name="Barry K."/>
            <person name="Grigoriev I.V."/>
            <person name="Stajich J.E."/>
            <person name="Kennedy P.G."/>
        </authorList>
    </citation>
    <scope>NUCLEOTIDE SEQUENCE</scope>
    <source>
        <strain evidence="2">DOB743</strain>
    </source>
</reference>
<evidence type="ECO:0000313" key="3">
    <source>
        <dbReference type="Proteomes" id="UP000714275"/>
    </source>
</evidence>
<evidence type="ECO:0000313" key="2">
    <source>
        <dbReference type="EMBL" id="KAG1781790.1"/>
    </source>
</evidence>
<protein>
    <submittedName>
        <fullName evidence="2">Uncharacterized protein</fullName>
    </submittedName>
</protein>
<dbReference type="OrthoDB" id="248320at2759"/>
<name>A0A9P7A4X0_9AGAM</name>
<evidence type="ECO:0000256" key="1">
    <source>
        <dbReference type="SAM" id="MobiDB-lite"/>
    </source>
</evidence>
<comment type="caution">
    <text evidence="2">The sequence shown here is derived from an EMBL/GenBank/DDBJ whole genome shotgun (WGS) entry which is preliminary data.</text>
</comment>
<dbReference type="EMBL" id="JABBWD010000005">
    <property type="protein sequence ID" value="KAG1781790.1"/>
    <property type="molecule type" value="Genomic_DNA"/>
</dbReference>